<evidence type="ECO:0000313" key="1">
    <source>
        <dbReference type="EMBL" id="GAA0150422.1"/>
    </source>
</evidence>
<proteinExistence type="predicted"/>
<sequence>MMLLESPIDVIASRHCFSAFTSAKVTYNRVPVLYENLQIYHLTTLWSPGVVAYHPDSASASLAYLKDACKGDGAYALVDCLLRQLGSNLLGVDVLQHLKVVEHIEYHGTDRHLDHPSLEVAAAAAVIYQFAAPLVP</sequence>
<evidence type="ECO:0000313" key="2">
    <source>
        <dbReference type="Proteomes" id="UP001454036"/>
    </source>
</evidence>
<organism evidence="1 2">
    <name type="scientific">Lithospermum erythrorhizon</name>
    <name type="common">Purple gromwell</name>
    <name type="synonym">Lithospermum officinale var. erythrorhizon</name>
    <dbReference type="NCBI Taxonomy" id="34254"/>
    <lineage>
        <taxon>Eukaryota</taxon>
        <taxon>Viridiplantae</taxon>
        <taxon>Streptophyta</taxon>
        <taxon>Embryophyta</taxon>
        <taxon>Tracheophyta</taxon>
        <taxon>Spermatophyta</taxon>
        <taxon>Magnoliopsida</taxon>
        <taxon>eudicotyledons</taxon>
        <taxon>Gunneridae</taxon>
        <taxon>Pentapetalae</taxon>
        <taxon>asterids</taxon>
        <taxon>lamiids</taxon>
        <taxon>Boraginales</taxon>
        <taxon>Boraginaceae</taxon>
        <taxon>Boraginoideae</taxon>
        <taxon>Lithospermeae</taxon>
        <taxon>Lithospermum</taxon>
    </lineage>
</organism>
<protein>
    <submittedName>
        <fullName evidence="1">Uncharacterized protein</fullName>
    </submittedName>
</protein>
<dbReference type="AlphaFoldDB" id="A0AAV3PHM9"/>
<accession>A0AAV3PHM9</accession>
<dbReference type="EMBL" id="BAABME010001588">
    <property type="protein sequence ID" value="GAA0150422.1"/>
    <property type="molecule type" value="Genomic_DNA"/>
</dbReference>
<dbReference type="Proteomes" id="UP001454036">
    <property type="component" value="Unassembled WGS sequence"/>
</dbReference>
<name>A0AAV3PHM9_LITER</name>
<keyword evidence="2" id="KW-1185">Reference proteome</keyword>
<gene>
    <name evidence="1" type="ORF">LIER_09369</name>
</gene>
<reference evidence="1 2" key="1">
    <citation type="submission" date="2024-01" db="EMBL/GenBank/DDBJ databases">
        <title>The complete chloroplast genome sequence of Lithospermum erythrorhizon: insights into the phylogenetic relationship among Boraginaceae species and the maternal lineages of purple gromwells.</title>
        <authorList>
            <person name="Okada T."/>
            <person name="Watanabe K."/>
        </authorList>
    </citation>
    <scope>NUCLEOTIDE SEQUENCE [LARGE SCALE GENOMIC DNA]</scope>
</reference>
<comment type="caution">
    <text evidence="1">The sequence shown here is derived from an EMBL/GenBank/DDBJ whole genome shotgun (WGS) entry which is preliminary data.</text>
</comment>